<dbReference type="EMBL" id="CAJMWY010003473">
    <property type="protein sequence ID" value="CAE6502862.1"/>
    <property type="molecule type" value="Genomic_DNA"/>
</dbReference>
<evidence type="ECO:0000313" key="1">
    <source>
        <dbReference type="EMBL" id="CAE6502862.1"/>
    </source>
</evidence>
<gene>
    <name evidence="1" type="ORF">RDB_LOCUS125010</name>
</gene>
<name>A0A8H3D0Q0_9AGAM</name>
<comment type="caution">
    <text evidence="1">The sequence shown here is derived from an EMBL/GenBank/DDBJ whole genome shotgun (WGS) entry which is preliminary data.</text>
</comment>
<protein>
    <submittedName>
        <fullName evidence="1">Uncharacterized protein</fullName>
    </submittedName>
</protein>
<dbReference type="AlphaFoldDB" id="A0A8H3D0Q0"/>
<dbReference type="Proteomes" id="UP000663861">
    <property type="component" value="Unassembled WGS sequence"/>
</dbReference>
<reference evidence="1" key="1">
    <citation type="submission" date="2021-01" db="EMBL/GenBank/DDBJ databases">
        <authorList>
            <person name="Kaushik A."/>
        </authorList>
    </citation>
    <scope>NUCLEOTIDE SEQUENCE</scope>
    <source>
        <strain evidence="1">AG4-RS23</strain>
    </source>
</reference>
<sequence>MVRTKVGDWGVIERGTGCFIREGNIFEDTECKVLLSDIPDVQLVKTGNPEDVIRITANAEMELDGSLFSGIDATGEVGVRVHGAWKFTPRNRAAILTITNGYTHYLEIGTVFTKLQPVRKLQGKAIVTEALRCPAYAML</sequence>
<proteinExistence type="predicted"/>
<evidence type="ECO:0000313" key="2">
    <source>
        <dbReference type="Proteomes" id="UP000663861"/>
    </source>
</evidence>
<accession>A0A8H3D0Q0</accession>
<organism evidence="1 2">
    <name type="scientific">Rhizoctonia solani</name>
    <dbReference type="NCBI Taxonomy" id="456999"/>
    <lineage>
        <taxon>Eukaryota</taxon>
        <taxon>Fungi</taxon>
        <taxon>Dikarya</taxon>
        <taxon>Basidiomycota</taxon>
        <taxon>Agaricomycotina</taxon>
        <taxon>Agaricomycetes</taxon>
        <taxon>Cantharellales</taxon>
        <taxon>Ceratobasidiaceae</taxon>
        <taxon>Rhizoctonia</taxon>
    </lineage>
</organism>
<feature type="non-terminal residue" evidence="1">
    <location>
        <position position="1"/>
    </location>
</feature>